<dbReference type="Pfam" id="PF00160">
    <property type="entry name" value="Pro_isomerase"/>
    <property type="match status" value="1"/>
</dbReference>
<sequence length="70" mass="7964">MGTLLKSNVDIINAGQKGFATKDTHSNIFFDLTVNNRPLGRVVFHLDDERLPRTCENFRSLIIGDHLDEH</sequence>
<dbReference type="Gene3D" id="2.40.100.10">
    <property type="entry name" value="Cyclophilin-like"/>
    <property type="match status" value="1"/>
</dbReference>
<evidence type="ECO:0000259" key="1">
    <source>
        <dbReference type="Pfam" id="PF00160"/>
    </source>
</evidence>
<protein>
    <submittedName>
        <fullName evidence="3">Peptidylprolyl isomerase</fullName>
    </submittedName>
</protein>
<organism evidence="2 3">
    <name type="scientific">Plectus sambesii</name>
    <dbReference type="NCBI Taxonomy" id="2011161"/>
    <lineage>
        <taxon>Eukaryota</taxon>
        <taxon>Metazoa</taxon>
        <taxon>Ecdysozoa</taxon>
        <taxon>Nematoda</taxon>
        <taxon>Chromadorea</taxon>
        <taxon>Plectida</taxon>
        <taxon>Plectina</taxon>
        <taxon>Plectoidea</taxon>
        <taxon>Plectidae</taxon>
        <taxon>Plectus</taxon>
    </lineage>
</organism>
<dbReference type="Proteomes" id="UP000887566">
    <property type="component" value="Unplaced"/>
</dbReference>
<dbReference type="AlphaFoldDB" id="A0A914WT74"/>
<reference evidence="3" key="1">
    <citation type="submission" date="2022-11" db="UniProtKB">
        <authorList>
            <consortium name="WormBaseParasite"/>
        </authorList>
    </citation>
    <scope>IDENTIFICATION</scope>
</reference>
<dbReference type="InterPro" id="IPR002130">
    <property type="entry name" value="Cyclophilin-type_PPIase_dom"/>
</dbReference>
<name>A0A914WT74_9BILA</name>
<dbReference type="WBParaSite" id="PSAMB.scaffold517size48320.g6611.t1">
    <property type="protein sequence ID" value="PSAMB.scaffold517size48320.g6611.t1"/>
    <property type="gene ID" value="PSAMB.scaffold517size48320.g6611"/>
</dbReference>
<proteinExistence type="predicted"/>
<dbReference type="GO" id="GO:0003755">
    <property type="term" value="F:peptidyl-prolyl cis-trans isomerase activity"/>
    <property type="evidence" value="ECO:0007669"/>
    <property type="project" value="InterPro"/>
</dbReference>
<dbReference type="SUPFAM" id="SSF50891">
    <property type="entry name" value="Cyclophilin-like"/>
    <property type="match status" value="1"/>
</dbReference>
<evidence type="ECO:0000313" key="3">
    <source>
        <dbReference type="WBParaSite" id="PSAMB.scaffold517size48320.g6611.t1"/>
    </source>
</evidence>
<evidence type="ECO:0000313" key="2">
    <source>
        <dbReference type="Proteomes" id="UP000887566"/>
    </source>
</evidence>
<accession>A0A914WT74</accession>
<keyword evidence="2" id="KW-1185">Reference proteome</keyword>
<dbReference type="InterPro" id="IPR029000">
    <property type="entry name" value="Cyclophilin-like_dom_sf"/>
</dbReference>
<feature type="domain" description="PPIase cyclophilin-type" evidence="1">
    <location>
        <begin position="29"/>
        <end position="62"/>
    </location>
</feature>